<comment type="caution">
    <text evidence="1">The sequence shown here is derived from an EMBL/GenBank/DDBJ whole genome shotgun (WGS) entry which is preliminary data.</text>
</comment>
<dbReference type="EMBL" id="CAUWAG010000006">
    <property type="protein sequence ID" value="CAJ2503480.1"/>
    <property type="molecule type" value="Genomic_DNA"/>
</dbReference>
<dbReference type="Proteomes" id="UP001295740">
    <property type="component" value="Unassembled WGS sequence"/>
</dbReference>
<gene>
    <name evidence="1" type="ORF">KHLLAP_LOCUS3948</name>
</gene>
<protein>
    <submittedName>
        <fullName evidence="1">Uu.00g108740.m01.CDS01</fullName>
    </submittedName>
</protein>
<name>A0AAI8YG87_9PEZI</name>
<reference evidence="1" key="1">
    <citation type="submission" date="2023-10" db="EMBL/GenBank/DDBJ databases">
        <authorList>
            <person name="Hackl T."/>
        </authorList>
    </citation>
    <scope>NUCLEOTIDE SEQUENCE</scope>
</reference>
<accession>A0AAI8YG87</accession>
<proteinExistence type="predicted"/>
<evidence type="ECO:0000313" key="1">
    <source>
        <dbReference type="EMBL" id="CAJ2503480.1"/>
    </source>
</evidence>
<organism evidence="1 2">
    <name type="scientific">Anthostomella pinea</name>
    <dbReference type="NCBI Taxonomy" id="933095"/>
    <lineage>
        <taxon>Eukaryota</taxon>
        <taxon>Fungi</taxon>
        <taxon>Dikarya</taxon>
        <taxon>Ascomycota</taxon>
        <taxon>Pezizomycotina</taxon>
        <taxon>Sordariomycetes</taxon>
        <taxon>Xylariomycetidae</taxon>
        <taxon>Xylariales</taxon>
        <taxon>Xylariaceae</taxon>
        <taxon>Anthostomella</taxon>
    </lineage>
</organism>
<dbReference type="AlphaFoldDB" id="A0AAI8YG87"/>
<keyword evidence="2" id="KW-1185">Reference proteome</keyword>
<evidence type="ECO:0000313" key="2">
    <source>
        <dbReference type="Proteomes" id="UP001295740"/>
    </source>
</evidence>
<sequence length="70" mass="7448">MSQMVCGHAKLFVALAGVNHRLSVEVEAAVSRLEPRAKSQDGNLTWDDAVHVVGVMPAGSRFAVAQATRC</sequence>